<accession>A0A6C1EFX1</accession>
<proteinExistence type="predicted"/>
<gene>
    <name evidence="5" type="ORF">GRS66_010668</name>
</gene>
<evidence type="ECO:0000256" key="2">
    <source>
        <dbReference type="ARBA" id="ARBA00023242"/>
    </source>
</evidence>
<protein>
    <recommendedName>
        <fullName evidence="4">WHIM1 domain-containing protein</fullName>
    </recommendedName>
</protein>
<reference evidence="5 6" key="1">
    <citation type="journal article" date="2019" name="BMC Genomics">
        <title>Chromosome level assembly and comparative genome analysis confirm lager-brewing yeasts originated from a single hybridization.</title>
        <authorList>
            <person name="Salazar A.N."/>
            <person name="Gorter de Vries A.R."/>
            <person name="van den Broek M."/>
            <person name="Brouwers N."/>
            <person name="de la Torre Cortes P."/>
            <person name="Kuijpers N.G.A."/>
            <person name="Daran J.G."/>
            <person name="Abeel T."/>
        </authorList>
    </citation>
    <scope>NUCLEOTIDE SEQUENCE [LARGE SCALE GENOMIC DNA]</scope>
    <source>
        <strain evidence="5 6">CBS 1483</strain>
    </source>
</reference>
<dbReference type="InterPro" id="IPR028942">
    <property type="entry name" value="WHIM1_dom"/>
</dbReference>
<name>A0A6C1EFX1_SACPS</name>
<dbReference type="Proteomes" id="UP000501346">
    <property type="component" value="Chromosome SeXV-SeVIII"/>
</dbReference>
<feature type="compositionally biased region" description="Basic and acidic residues" evidence="3">
    <location>
        <begin position="703"/>
        <end position="720"/>
    </location>
</feature>
<feature type="region of interest" description="Disordered" evidence="3">
    <location>
        <begin position="662"/>
        <end position="720"/>
    </location>
</feature>
<evidence type="ECO:0000256" key="1">
    <source>
        <dbReference type="ARBA" id="ARBA00004123"/>
    </source>
</evidence>
<feature type="domain" description="WHIM1" evidence="4">
    <location>
        <begin position="284"/>
        <end position="326"/>
    </location>
</feature>
<organism evidence="5 6">
    <name type="scientific">Saccharomyces pastorianus</name>
    <name type="common">Lager yeast</name>
    <name type="synonym">Saccharomyces cerevisiae x Saccharomyces eubayanus</name>
    <dbReference type="NCBI Taxonomy" id="27292"/>
    <lineage>
        <taxon>Eukaryota</taxon>
        <taxon>Fungi</taxon>
        <taxon>Dikarya</taxon>
        <taxon>Ascomycota</taxon>
        <taxon>Saccharomycotina</taxon>
        <taxon>Saccharomycetes</taxon>
        <taxon>Saccharomycetales</taxon>
        <taxon>Saccharomycetaceae</taxon>
        <taxon>Saccharomyces</taxon>
    </lineage>
</organism>
<comment type="subcellular location">
    <subcellularLocation>
        <location evidence="1">Nucleus</location>
    </subcellularLocation>
</comment>
<dbReference type="Pfam" id="PF15612">
    <property type="entry name" value="WHIM1"/>
    <property type="match status" value="1"/>
</dbReference>
<evidence type="ECO:0000313" key="6">
    <source>
        <dbReference type="Proteomes" id="UP000501346"/>
    </source>
</evidence>
<keyword evidence="2" id="KW-0539">Nucleus</keyword>
<keyword evidence="6" id="KW-1185">Reference proteome</keyword>
<feature type="region of interest" description="Disordered" evidence="3">
    <location>
        <begin position="72"/>
        <end position="98"/>
    </location>
</feature>
<dbReference type="AlphaFoldDB" id="A0A6C1EFX1"/>
<sequence>MTDVIDLELGDDIVKKPIDSKRPNQSSKTKVKRRGQLTFDDFRNIKVTEEPVVFSHNVSIDDSLDAAIQTNKHNKDEKIDDEEPPSKKLKGNAKHEHSNIKAHPNEVIKAESNNENIINNRPLYTLNWSPNIPLQFLDYRKPVGEDKAVEDKWAPPNCIPLPYAGDIIKVLSFIAKFHWAFGDDLLNLSFQEVEIGLELQSNLHVAYVHSLKDVKLCQDKMNLLFCSILKLLFNPDKGTENHTHKNFTLQRFLNLKNPYGKLVRKLKTVMQEWGCPEEWRNNDDSLSTLNLNGRGLLTMKPSARIILLRCMIDWSCSYSPLFHNEIQRLSHLKGDTGFNHQTFHTPRLSMYGVDDTLNNFEVLCSLMNQKLENRKKRRSHDQDKLSEINEQMKFLKDVRKSLNEKLTADRLRATIKINEQWSKYFENELSHTPVDDPIADEIYRLRSSEFMIARIPKLGDFYLPPFRIENKCNATSTTYNFNKMTTYVNYYIKFKKEDRVAPKQLAASIPRENTCQLKLLYNDTSVRVHDLLSSDTKLAKASHWFEVSGDLESLIGFIEYLERAPLLEESTGADTKKGIDNLIEYLKVFIVFISETIKITTDTTTQSIVGRHLRTKSRQRARTHYSADGDSDCFEETENEFDKEFNDNCQSEYFCSREESEKTSGNGISECLKAGTDNESNNQSEDYSDVEIFSEPVRQMPSDSREGRSLRRNARRDLSF</sequence>
<dbReference type="EMBL" id="CP049012">
    <property type="protein sequence ID" value="QID87969.1"/>
    <property type="molecule type" value="Genomic_DNA"/>
</dbReference>
<dbReference type="GO" id="GO:0005634">
    <property type="term" value="C:nucleus"/>
    <property type="evidence" value="ECO:0007669"/>
    <property type="project" value="UniProtKB-SubCell"/>
</dbReference>
<dbReference type="OrthoDB" id="349045at2759"/>
<evidence type="ECO:0000313" key="5">
    <source>
        <dbReference type="EMBL" id="QID87969.1"/>
    </source>
</evidence>
<evidence type="ECO:0000256" key="3">
    <source>
        <dbReference type="SAM" id="MobiDB-lite"/>
    </source>
</evidence>
<evidence type="ECO:0000259" key="4">
    <source>
        <dbReference type="Pfam" id="PF15612"/>
    </source>
</evidence>